<keyword evidence="2" id="KW-0812">Transmembrane</keyword>
<feature type="transmembrane region" description="Helical" evidence="2">
    <location>
        <begin position="131"/>
        <end position="151"/>
    </location>
</feature>
<gene>
    <name evidence="3" type="ORF">GCM10009579_59230</name>
</gene>
<keyword evidence="2" id="KW-1133">Transmembrane helix</keyword>
<sequence length="278" mass="29803">MTPQELEDQKETLELINSELAARLARQSESGAKVDTKAVFLVGFAGTGAQFLASRSFEPFTGTAAFAAYAVAVGFGISVFNLAEYEDIKPRHVLDTYARSEKGATLGALAGTRVGMFEKNARLHQRKTKRWTVALAAVAAGIVLSTVSLVLHTGDHDRHTEPGERTHPHLLLRLLRPASLTPWPTRLSSGRRRGMKASPRATGGGRPGTDRRTALTRAARAALAIAARQYETPGICGPGSLCALGCPTGSTARRRERHAQSTPSFRSASMSRNGISDQ</sequence>
<keyword evidence="2" id="KW-0472">Membrane</keyword>
<keyword evidence="4" id="KW-1185">Reference proteome</keyword>
<dbReference type="Proteomes" id="UP001500282">
    <property type="component" value="Unassembled WGS sequence"/>
</dbReference>
<reference evidence="4" key="1">
    <citation type="journal article" date="2019" name="Int. J. Syst. Evol. Microbiol.">
        <title>The Global Catalogue of Microorganisms (GCM) 10K type strain sequencing project: providing services to taxonomists for standard genome sequencing and annotation.</title>
        <authorList>
            <consortium name="The Broad Institute Genomics Platform"/>
            <consortium name="The Broad Institute Genome Sequencing Center for Infectious Disease"/>
            <person name="Wu L."/>
            <person name="Ma J."/>
        </authorList>
    </citation>
    <scope>NUCLEOTIDE SEQUENCE [LARGE SCALE GENOMIC DNA]</scope>
    <source>
        <strain evidence="4">JCM 11448</strain>
    </source>
</reference>
<evidence type="ECO:0000256" key="2">
    <source>
        <dbReference type="SAM" id="Phobius"/>
    </source>
</evidence>
<accession>A0ABP4HXU7</accession>
<dbReference type="EMBL" id="BAAAIH010000039">
    <property type="protein sequence ID" value="GAA1288005.1"/>
    <property type="molecule type" value="Genomic_DNA"/>
</dbReference>
<name>A0ABP4HXU7_9ACTN</name>
<feature type="compositionally biased region" description="Polar residues" evidence="1">
    <location>
        <begin position="260"/>
        <end position="278"/>
    </location>
</feature>
<feature type="transmembrane region" description="Helical" evidence="2">
    <location>
        <begin position="63"/>
        <end position="83"/>
    </location>
</feature>
<evidence type="ECO:0000256" key="1">
    <source>
        <dbReference type="SAM" id="MobiDB-lite"/>
    </source>
</evidence>
<organism evidence="3 4">
    <name type="scientific">Streptomyces javensis</name>
    <dbReference type="NCBI Taxonomy" id="114698"/>
    <lineage>
        <taxon>Bacteria</taxon>
        <taxon>Bacillati</taxon>
        <taxon>Actinomycetota</taxon>
        <taxon>Actinomycetes</taxon>
        <taxon>Kitasatosporales</taxon>
        <taxon>Streptomycetaceae</taxon>
        <taxon>Streptomyces</taxon>
        <taxon>Streptomyces violaceusniger group</taxon>
    </lineage>
</organism>
<comment type="caution">
    <text evidence="3">The sequence shown here is derived from an EMBL/GenBank/DDBJ whole genome shotgun (WGS) entry which is preliminary data.</text>
</comment>
<protein>
    <submittedName>
        <fullName evidence="3">Uncharacterized protein</fullName>
    </submittedName>
</protein>
<proteinExistence type="predicted"/>
<feature type="region of interest" description="Disordered" evidence="1">
    <location>
        <begin position="251"/>
        <end position="278"/>
    </location>
</feature>
<evidence type="ECO:0000313" key="4">
    <source>
        <dbReference type="Proteomes" id="UP001500282"/>
    </source>
</evidence>
<feature type="region of interest" description="Disordered" evidence="1">
    <location>
        <begin position="182"/>
        <end position="212"/>
    </location>
</feature>
<evidence type="ECO:0000313" key="3">
    <source>
        <dbReference type="EMBL" id="GAA1288005.1"/>
    </source>
</evidence>